<evidence type="ECO:0000256" key="1">
    <source>
        <dbReference type="ARBA" id="ARBA00001936"/>
    </source>
</evidence>
<dbReference type="NCBIfam" id="TIGR01380">
    <property type="entry name" value="glut_syn"/>
    <property type="match status" value="1"/>
</dbReference>
<dbReference type="Pfam" id="PF02955">
    <property type="entry name" value="GSH-S_ATP"/>
    <property type="match status" value="1"/>
</dbReference>
<name>J5KRB2_9GAMM</name>
<dbReference type="SUPFAM" id="SSF52440">
    <property type="entry name" value="PreATP-grasp domain"/>
    <property type="match status" value="1"/>
</dbReference>
<evidence type="ECO:0000256" key="9">
    <source>
        <dbReference type="ARBA" id="ARBA00023211"/>
    </source>
</evidence>
<keyword evidence="3 10" id="KW-0436">Ligase</keyword>
<dbReference type="InterPro" id="IPR016185">
    <property type="entry name" value="PreATP-grasp_dom_sf"/>
</dbReference>
<dbReference type="InterPro" id="IPR004218">
    <property type="entry name" value="GSHS_ATP-bd"/>
</dbReference>
<dbReference type="EC" id="6.3.2.3" evidence="10"/>
<dbReference type="PROSITE" id="PS50975">
    <property type="entry name" value="ATP_GRASP"/>
    <property type="match status" value="1"/>
</dbReference>
<accession>J5KRB2</accession>
<keyword evidence="4 10" id="KW-0317">Glutathione biosynthesis</keyword>
<dbReference type="Gene3D" id="3.30.470.20">
    <property type="entry name" value="ATP-grasp fold, B domain"/>
    <property type="match status" value="1"/>
</dbReference>
<dbReference type="InterPro" id="IPR013815">
    <property type="entry name" value="ATP_grasp_subdomain_1"/>
</dbReference>
<keyword evidence="6 10" id="KW-0547">Nucleotide-binding</keyword>
<gene>
    <name evidence="10 12" type="primary">gshB</name>
    <name evidence="12" type="ORF">NT02SARS_0581</name>
</gene>
<dbReference type="InterPro" id="IPR011761">
    <property type="entry name" value="ATP-grasp"/>
</dbReference>
<dbReference type="GO" id="GO:0005524">
    <property type="term" value="F:ATP binding"/>
    <property type="evidence" value="ECO:0007669"/>
    <property type="project" value="UniProtKB-UniRule"/>
</dbReference>
<dbReference type="InterPro" id="IPR006284">
    <property type="entry name" value="Glut_synth_pro"/>
</dbReference>
<dbReference type="UniPathway" id="UPA00142">
    <property type="reaction ID" value="UER00210"/>
</dbReference>
<evidence type="ECO:0000256" key="7">
    <source>
        <dbReference type="ARBA" id="ARBA00022840"/>
    </source>
</evidence>
<evidence type="ECO:0000256" key="8">
    <source>
        <dbReference type="ARBA" id="ARBA00022842"/>
    </source>
</evidence>
<comment type="cofactor">
    <cofactor evidence="1">
        <name>Mn(2+)</name>
        <dbReference type="ChEBI" id="CHEBI:29035"/>
    </cofactor>
</comment>
<dbReference type="GO" id="GO:0046872">
    <property type="term" value="F:metal ion binding"/>
    <property type="evidence" value="ECO:0007669"/>
    <property type="project" value="UniProtKB-KW"/>
</dbReference>
<dbReference type="PANTHER" id="PTHR21621">
    <property type="entry name" value="RIBOSOMAL PROTEIN S6 MODIFICATION PROTEIN"/>
    <property type="match status" value="1"/>
</dbReference>
<dbReference type="HOGENOM" id="CLU_068239_0_0_6"/>
<evidence type="ECO:0000256" key="2">
    <source>
        <dbReference type="ARBA" id="ARBA00001946"/>
    </source>
</evidence>
<protein>
    <recommendedName>
        <fullName evidence="10">Glutathione synthetase</fullName>
        <ecNumber evidence="10">6.3.2.3</ecNumber>
    </recommendedName>
    <alternativeName>
        <fullName evidence="10">GSH synthetase</fullName>
        <shortName evidence="10">GSH-S</shortName>
        <shortName evidence="10">GSHase</shortName>
    </alternativeName>
    <alternativeName>
        <fullName evidence="10">Glutathione synthase</fullName>
    </alternativeName>
</protein>
<dbReference type="GO" id="GO:0004363">
    <property type="term" value="F:glutathione synthase activity"/>
    <property type="evidence" value="ECO:0007669"/>
    <property type="project" value="UniProtKB-UniRule"/>
</dbReference>
<evidence type="ECO:0000256" key="5">
    <source>
        <dbReference type="ARBA" id="ARBA00022723"/>
    </source>
</evidence>
<keyword evidence="5" id="KW-0479">Metal-binding</keyword>
<dbReference type="EMBL" id="JH611164">
    <property type="protein sequence ID" value="EJP73921.1"/>
    <property type="molecule type" value="Genomic_DNA"/>
</dbReference>
<comment type="catalytic activity">
    <reaction evidence="10">
        <text>gamma-L-glutamyl-L-cysteine + glycine + ATP = glutathione + ADP + phosphate + H(+)</text>
        <dbReference type="Rhea" id="RHEA:13557"/>
        <dbReference type="ChEBI" id="CHEBI:15378"/>
        <dbReference type="ChEBI" id="CHEBI:30616"/>
        <dbReference type="ChEBI" id="CHEBI:43474"/>
        <dbReference type="ChEBI" id="CHEBI:57305"/>
        <dbReference type="ChEBI" id="CHEBI:57925"/>
        <dbReference type="ChEBI" id="CHEBI:58173"/>
        <dbReference type="ChEBI" id="CHEBI:456216"/>
        <dbReference type="EC" id="6.3.2.3"/>
    </reaction>
</comment>
<reference evidence="12 13" key="1">
    <citation type="journal article" date="2012" name="ISME J.">
        <title>Genomic insights to SAR86, an abundant and uncultivated marine bacterial lineage.</title>
        <authorList>
            <person name="Dupont C.L."/>
            <person name="Rusch D.B."/>
            <person name="Yooseph S."/>
            <person name="Lombardo M.J."/>
            <person name="Richter R.A."/>
            <person name="Valas R."/>
            <person name="Novotny M."/>
            <person name="Yee-Greenbaum J."/>
            <person name="Selengut J.D."/>
            <person name="Haft D.H."/>
            <person name="Halpern A.L."/>
            <person name="Lasken R.S."/>
            <person name="Nealson K."/>
            <person name="Friedman R."/>
            <person name="Venter J.C."/>
        </authorList>
    </citation>
    <scope>NUCLEOTIDE SEQUENCE [LARGE SCALE GENOMIC DNA]</scope>
</reference>
<evidence type="ECO:0000256" key="4">
    <source>
        <dbReference type="ARBA" id="ARBA00022684"/>
    </source>
</evidence>
<evidence type="ECO:0000313" key="13">
    <source>
        <dbReference type="Proteomes" id="UP000010116"/>
    </source>
</evidence>
<dbReference type="AlphaFoldDB" id="J5KRB2"/>
<comment type="pathway">
    <text evidence="10">Sulfur metabolism; glutathione biosynthesis; glutathione from L-cysteine and L-glutamate: step 2/2.</text>
</comment>
<comment type="similarity">
    <text evidence="10">Belongs to the prokaryotic GSH synthase family.</text>
</comment>
<dbReference type="HAMAP" id="MF_00162">
    <property type="entry name" value="GSH_S"/>
    <property type="match status" value="1"/>
</dbReference>
<organism evidence="12 13">
    <name type="scientific">SAR86 cluster bacterium SAR86B</name>
    <dbReference type="NCBI Taxonomy" id="1123867"/>
    <lineage>
        <taxon>Bacteria</taxon>
        <taxon>Pseudomonadati</taxon>
        <taxon>Pseudomonadota</taxon>
        <taxon>Gammaproteobacteria</taxon>
        <taxon>SAR86 cluster</taxon>
    </lineage>
</organism>
<dbReference type="GO" id="GO:0005737">
    <property type="term" value="C:cytoplasm"/>
    <property type="evidence" value="ECO:0007669"/>
    <property type="project" value="TreeGrafter"/>
</dbReference>
<evidence type="ECO:0000256" key="10">
    <source>
        <dbReference type="HAMAP-Rule" id="MF_00162"/>
    </source>
</evidence>
<evidence type="ECO:0000259" key="11">
    <source>
        <dbReference type="PROSITE" id="PS50975"/>
    </source>
</evidence>
<dbReference type="NCBIfam" id="NF003573">
    <property type="entry name" value="PRK05246.1"/>
    <property type="match status" value="1"/>
</dbReference>
<dbReference type="Proteomes" id="UP000010116">
    <property type="component" value="Unassembled WGS sequence"/>
</dbReference>
<dbReference type="Pfam" id="PF02951">
    <property type="entry name" value="GSH-S_N"/>
    <property type="match status" value="1"/>
</dbReference>
<comment type="cofactor">
    <cofactor evidence="2">
        <name>Mg(2+)</name>
        <dbReference type="ChEBI" id="CHEBI:18420"/>
    </cofactor>
</comment>
<feature type="domain" description="ATP-grasp" evidence="11">
    <location>
        <begin position="122"/>
        <end position="307"/>
    </location>
</feature>
<evidence type="ECO:0000256" key="3">
    <source>
        <dbReference type="ARBA" id="ARBA00022598"/>
    </source>
</evidence>
<dbReference type="SUPFAM" id="SSF56059">
    <property type="entry name" value="Glutathione synthetase ATP-binding domain-like"/>
    <property type="match status" value="1"/>
</dbReference>
<dbReference type="InterPro" id="IPR004215">
    <property type="entry name" value="GSHS_N"/>
</dbReference>
<sequence>MKQYLFIADSFQELNPKKDTTLFMMRESIKNNVEVFHACIEDILFKDGEVVSRASLVKDIDSLKLDGNKKLIALKSFDRVFMRKEPPVDTDYMNALHLLGLAQEHGVRISNNPNAIQNFNEKVFATYFSDLMPKTLITSNIDILKEFYNLHEKIIIKPLDGMGGESIYKIESLEERELLIIDELTNSGKRMIMAQEFIEEIFEGDFRILIINGIPFKKVLARIPQDGSFKGNLAAGGRGVAKDISNNQLKIANAVSQRLSEHGIDFAGIDIIGNYLTEINITCPTCACEIYDQTGENPIEVYLKENE</sequence>
<keyword evidence="7 10" id="KW-0067">ATP-binding</keyword>
<dbReference type="PANTHER" id="PTHR21621:SF4">
    <property type="entry name" value="GLUTATHIONE SYNTHETASE"/>
    <property type="match status" value="1"/>
</dbReference>
<keyword evidence="9" id="KW-0464">Manganese</keyword>
<proteinExistence type="inferred from homology"/>
<evidence type="ECO:0000313" key="12">
    <source>
        <dbReference type="EMBL" id="EJP73921.1"/>
    </source>
</evidence>
<dbReference type="Gene3D" id="3.40.50.20">
    <property type="match status" value="1"/>
</dbReference>
<evidence type="ECO:0000256" key="6">
    <source>
        <dbReference type="ARBA" id="ARBA00022741"/>
    </source>
</evidence>
<keyword evidence="8" id="KW-0460">Magnesium</keyword>
<dbReference type="Gene3D" id="3.30.1490.20">
    <property type="entry name" value="ATP-grasp fold, A domain"/>
    <property type="match status" value="1"/>
</dbReference>